<reference evidence="2" key="1">
    <citation type="submission" date="2020-05" db="EMBL/GenBank/DDBJ databases">
        <title>Genomic Encyclopedia of Type Strains, Phase IV (KMG-V): Genome sequencing to study the core and pangenomes of soil and plant-associated prokaryotes.</title>
        <authorList>
            <person name="Whitman W."/>
        </authorList>
    </citation>
    <scope>NUCLEOTIDE SEQUENCE</scope>
    <source>
        <strain evidence="2">16F</strain>
    </source>
</reference>
<accession>A0A8J8G7Z6</accession>
<gene>
    <name evidence="2" type="ORF">HNQ03_000684</name>
</gene>
<name>A0A8J8G7Z6_9FLAO</name>
<dbReference type="AlphaFoldDB" id="A0A8J8G7Z6"/>
<sequence>MRVQYTDQSLEDLKEIEYYLLQKWNVEIFENFIDKFYHIVELILEENVIFQKFEDTKYRKILITKHNTLIYKVENEVLFIIKILQNFQNPAENLKYFDEIE</sequence>
<dbReference type="Gene3D" id="3.30.2310.20">
    <property type="entry name" value="RelE-like"/>
    <property type="match status" value="1"/>
</dbReference>
<keyword evidence="1" id="KW-1277">Toxin-antitoxin system</keyword>
<dbReference type="Proteomes" id="UP000610746">
    <property type="component" value="Unassembled WGS sequence"/>
</dbReference>
<proteinExistence type="predicted"/>
<protein>
    <submittedName>
        <fullName evidence="2">Plasmid stabilization system protein ParE</fullName>
    </submittedName>
</protein>
<evidence type="ECO:0000256" key="1">
    <source>
        <dbReference type="ARBA" id="ARBA00022649"/>
    </source>
</evidence>
<organism evidence="2 3">
    <name type="scientific">Frigoriflavimonas asaccharolytica</name>
    <dbReference type="NCBI Taxonomy" id="2735899"/>
    <lineage>
        <taxon>Bacteria</taxon>
        <taxon>Pseudomonadati</taxon>
        <taxon>Bacteroidota</taxon>
        <taxon>Flavobacteriia</taxon>
        <taxon>Flavobacteriales</taxon>
        <taxon>Weeksellaceae</taxon>
        <taxon>Frigoriflavimonas</taxon>
    </lineage>
</organism>
<evidence type="ECO:0000313" key="2">
    <source>
        <dbReference type="EMBL" id="NRS91617.1"/>
    </source>
</evidence>
<dbReference type="InterPro" id="IPR035093">
    <property type="entry name" value="RelE/ParE_toxin_dom_sf"/>
</dbReference>
<dbReference type="InterPro" id="IPR007712">
    <property type="entry name" value="RelE/ParE_toxin"/>
</dbReference>
<comment type="caution">
    <text evidence="2">The sequence shown here is derived from an EMBL/GenBank/DDBJ whole genome shotgun (WGS) entry which is preliminary data.</text>
</comment>
<keyword evidence="3" id="KW-1185">Reference proteome</keyword>
<evidence type="ECO:0000313" key="3">
    <source>
        <dbReference type="Proteomes" id="UP000610746"/>
    </source>
</evidence>
<dbReference type="Pfam" id="PF05016">
    <property type="entry name" value="ParE_toxin"/>
    <property type="match status" value="1"/>
</dbReference>
<dbReference type="RefSeq" id="WP_173778245.1">
    <property type="nucleotide sequence ID" value="NZ_JABSNO010000004.1"/>
</dbReference>
<dbReference type="EMBL" id="JABSNO010000004">
    <property type="protein sequence ID" value="NRS91617.1"/>
    <property type="molecule type" value="Genomic_DNA"/>
</dbReference>